<name>A0A2S6IE17_9ACTN</name>
<evidence type="ECO:0000313" key="3">
    <source>
        <dbReference type="Proteomes" id="UP000239485"/>
    </source>
</evidence>
<dbReference type="InterPro" id="IPR012338">
    <property type="entry name" value="Beta-lactam/transpept-like"/>
</dbReference>
<dbReference type="Proteomes" id="UP000239485">
    <property type="component" value="Unassembled WGS sequence"/>
</dbReference>
<feature type="domain" description="Beta-lactamase-related" evidence="1">
    <location>
        <begin position="11"/>
        <end position="366"/>
    </location>
</feature>
<dbReference type="RefSeq" id="WP_211291223.1">
    <property type="nucleotide sequence ID" value="NZ_PTJD01000014.1"/>
</dbReference>
<dbReference type="EMBL" id="PTJD01000014">
    <property type="protein sequence ID" value="PPK92462.1"/>
    <property type="molecule type" value="Genomic_DNA"/>
</dbReference>
<dbReference type="Pfam" id="PF00144">
    <property type="entry name" value="Beta-lactamase"/>
    <property type="match status" value="1"/>
</dbReference>
<reference evidence="2 3" key="1">
    <citation type="submission" date="2018-02" db="EMBL/GenBank/DDBJ databases">
        <title>Genomic Encyclopedia of Archaeal and Bacterial Type Strains, Phase II (KMG-II): from individual species to whole genera.</title>
        <authorList>
            <person name="Goeker M."/>
        </authorList>
    </citation>
    <scope>NUCLEOTIDE SEQUENCE [LARGE SCALE GENOMIC DNA]</scope>
    <source>
        <strain evidence="2 3">DSM 22857</strain>
    </source>
</reference>
<proteinExistence type="predicted"/>
<protein>
    <submittedName>
        <fullName evidence="2">CubicO group peptidase (Beta-lactamase class C family)</fullName>
    </submittedName>
</protein>
<keyword evidence="3" id="KW-1185">Reference proteome</keyword>
<evidence type="ECO:0000259" key="1">
    <source>
        <dbReference type="Pfam" id="PF00144"/>
    </source>
</evidence>
<gene>
    <name evidence="2" type="ORF">CLV92_11463</name>
</gene>
<dbReference type="SUPFAM" id="SSF56601">
    <property type="entry name" value="beta-lactamase/transpeptidase-like"/>
    <property type="match status" value="1"/>
</dbReference>
<sequence>MSAGLRPLWDLLDGQVAAGRMPGYVAAVRHRGEAHVRAGGSAALGDAEPLQPGALFRIASLTKPVAAVLTLALVEDGVLALDDEVGRWLPELAAPRVLAEPAGALHATVAARRPVVVRDLLTMTFGLGHLEDPAPLRRAMEEAGLAPGPLPPAVGHDEFLARLGALPLAHQPGERWLYHTGYDVLAVLLARATGRPLGEVLAERVLHPLGMTSTGFWTREPQRLTTSYAPATEGGLEPFDAPGGVFAAPPAFESLSCGLLSTAADHLTFLTALLDGGRGVLSRESVALMTSDRLGPGQRASAAAMLEPGCSWGLGVEVAVEPGRPWSTPGRFGWCGGLGTTGYADPARQVAAVLFTQRMMGGPEGGFDAFWACLHSCLAEG</sequence>
<accession>A0A2S6IE17</accession>
<dbReference type="Gene3D" id="3.40.710.10">
    <property type="entry name" value="DD-peptidase/beta-lactamase superfamily"/>
    <property type="match status" value="1"/>
</dbReference>
<dbReference type="PANTHER" id="PTHR43283:SF3">
    <property type="entry name" value="BETA-LACTAMASE FAMILY PROTEIN (AFU_ORTHOLOGUE AFUA_5G07500)"/>
    <property type="match status" value="1"/>
</dbReference>
<evidence type="ECO:0000313" key="2">
    <source>
        <dbReference type="EMBL" id="PPK92462.1"/>
    </source>
</evidence>
<dbReference type="AlphaFoldDB" id="A0A2S6IE17"/>
<organism evidence="2 3">
    <name type="scientific">Kineococcus xinjiangensis</name>
    <dbReference type="NCBI Taxonomy" id="512762"/>
    <lineage>
        <taxon>Bacteria</taxon>
        <taxon>Bacillati</taxon>
        <taxon>Actinomycetota</taxon>
        <taxon>Actinomycetes</taxon>
        <taxon>Kineosporiales</taxon>
        <taxon>Kineosporiaceae</taxon>
        <taxon>Kineococcus</taxon>
    </lineage>
</organism>
<comment type="caution">
    <text evidence="2">The sequence shown here is derived from an EMBL/GenBank/DDBJ whole genome shotgun (WGS) entry which is preliminary data.</text>
</comment>
<dbReference type="InterPro" id="IPR001466">
    <property type="entry name" value="Beta-lactam-related"/>
</dbReference>
<dbReference type="InterPro" id="IPR050789">
    <property type="entry name" value="Diverse_Enzym_Activities"/>
</dbReference>
<dbReference type="PANTHER" id="PTHR43283">
    <property type="entry name" value="BETA-LACTAMASE-RELATED"/>
    <property type="match status" value="1"/>
</dbReference>